<organism evidence="5 6">
    <name type="scientific">Hoeflea marina</name>
    <dbReference type="NCBI Taxonomy" id="274592"/>
    <lineage>
        <taxon>Bacteria</taxon>
        <taxon>Pseudomonadati</taxon>
        <taxon>Pseudomonadota</taxon>
        <taxon>Alphaproteobacteria</taxon>
        <taxon>Hyphomicrobiales</taxon>
        <taxon>Rhizobiaceae</taxon>
        <taxon>Hoeflea</taxon>
    </lineage>
</organism>
<protein>
    <recommendedName>
        <fullName evidence="1">Thioredoxin reductase</fullName>
    </recommendedName>
</protein>
<proteinExistence type="predicted"/>
<evidence type="ECO:0000256" key="2">
    <source>
        <dbReference type="ARBA" id="ARBA00022630"/>
    </source>
</evidence>
<keyword evidence="6" id="KW-1185">Reference proteome</keyword>
<evidence type="ECO:0000313" key="6">
    <source>
        <dbReference type="Proteomes" id="UP000246352"/>
    </source>
</evidence>
<dbReference type="AlphaFoldDB" id="A0A317PNP8"/>
<evidence type="ECO:0000313" key="5">
    <source>
        <dbReference type="EMBL" id="PWW01849.1"/>
    </source>
</evidence>
<gene>
    <name evidence="5" type="ORF">DFR52_102513</name>
</gene>
<evidence type="ECO:0000256" key="3">
    <source>
        <dbReference type="ARBA" id="ARBA00023002"/>
    </source>
</evidence>
<dbReference type="EMBL" id="QGTR01000002">
    <property type="protein sequence ID" value="PWW01849.1"/>
    <property type="molecule type" value="Genomic_DNA"/>
</dbReference>
<dbReference type="InterPro" id="IPR050097">
    <property type="entry name" value="Ferredoxin-NADP_redctase_2"/>
</dbReference>
<keyword evidence="2" id="KW-0285">Flavoprotein</keyword>
<dbReference type="InterPro" id="IPR036188">
    <property type="entry name" value="FAD/NAD-bd_sf"/>
</dbReference>
<dbReference type="PANTHER" id="PTHR48105">
    <property type="entry name" value="THIOREDOXIN REDUCTASE 1-RELATED-RELATED"/>
    <property type="match status" value="1"/>
</dbReference>
<dbReference type="RefSeq" id="WP_110031605.1">
    <property type="nucleotide sequence ID" value="NZ_QGTR01000002.1"/>
</dbReference>
<dbReference type="Proteomes" id="UP000246352">
    <property type="component" value="Unassembled WGS sequence"/>
</dbReference>
<evidence type="ECO:0000259" key="4">
    <source>
        <dbReference type="Pfam" id="PF07992"/>
    </source>
</evidence>
<reference evidence="5 6" key="1">
    <citation type="submission" date="2018-05" db="EMBL/GenBank/DDBJ databases">
        <title>Genomic Encyclopedia of Type Strains, Phase IV (KMG-IV): sequencing the most valuable type-strain genomes for metagenomic binning, comparative biology and taxonomic classification.</title>
        <authorList>
            <person name="Goeker M."/>
        </authorList>
    </citation>
    <scope>NUCLEOTIDE SEQUENCE [LARGE SCALE GENOMIC DNA]</scope>
    <source>
        <strain evidence="5 6">DSM 16791</strain>
    </source>
</reference>
<keyword evidence="3" id="KW-0560">Oxidoreductase</keyword>
<name>A0A317PNP8_9HYPH</name>
<dbReference type="OrthoDB" id="9786503at2"/>
<dbReference type="GO" id="GO:0016491">
    <property type="term" value="F:oxidoreductase activity"/>
    <property type="evidence" value="ECO:0007669"/>
    <property type="project" value="UniProtKB-KW"/>
</dbReference>
<dbReference type="Gene3D" id="3.50.50.60">
    <property type="entry name" value="FAD/NAD(P)-binding domain"/>
    <property type="match status" value="2"/>
</dbReference>
<sequence>MINEVVIIGGSYAGLSAALQLGRARRRVVVVDAGLRRNRFAANSHGFLGQDGRAPGDIAAFGRAELARYATVEFVEGEVVRAGGGFNDFTVDLADGTRHRARRLILAAGMTDILPQIPGLAERWGRSVFICPYCDGYELEQAPIGVIATGPHSFHHAMMLPDWGPTTYFTNGAHAPDAAERAELERRNVTVEPTPVTAIEGERADVVLADGRRLGFRGLFTAGRIAMSSPVAGELGCELQDGPLGRFVKIGPRGDTSVAGVFACGDIARGAGSVALAVGDGNIAGSAAHASLIFDATLGKAA</sequence>
<dbReference type="PRINTS" id="PR00368">
    <property type="entry name" value="FADPNR"/>
</dbReference>
<dbReference type="InterPro" id="IPR023753">
    <property type="entry name" value="FAD/NAD-binding_dom"/>
</dbReference>
<feature type="domain" description="FAD/NAD(P)-binding" evidence="4">
    <location>
        <begin position="4"/>
        <end position="281"/>
    </location>
</feature>
<comment type="caution">
    <text evidence="5">The sequence shown here is derived from an EMBL/GenBank/DDBJ whole genome shotgun (WGS) entry which is preliminary data.</text>
</comment>
<dbReference type="PRINTS" id="PR00469">
    <property type="entry name" value="PNDRDTASEII"/>
</dbReference>
<accession>A0A317PNP8</accession>
<evidence type="ECO:0000256" key="1">
    <source>
        <dbReference type="ARBA" id="ARBA00018719"/>
    </source>
</evidence>
<dbReference type="SUPFAM" id="SSF51905">
    <property type="entry name" value="FAD/NAD(P)-binding domain"/>
    <property type="match status" value="1"/>
</dbReference>
<dbReference type="Pfam" id="PF07992">
    <property type="entry name" value="Pyr_redox_2"/>
    <property type="match status" value="1"/>
</dbReference>